<accession>A0A7Y9S4N8</accession>
<feature type="transmembrane region" description="Helical" evidence="2">
    <location>
        <begin position="207"/>
        <end position="228"/>
    </location>
</feature>
<dbReference type="RefSeq" id="WP_179502404.1">
    <property type="nucleotide sequence ID" value="NZ_JACCAA010000001.1"/>
</dbReference>
<protein>
    <submittedName>
        <fullName evidence="3">Uncharacterized protein</fullName>
    </submittedName>
</protein>
<gene>
    <name evidence="3" type="ORF">BJ980_002268</name>
</gene>
<evidence type="ECO:0000256" key="1">
    <source>
        <dbReference type="SAM" id="MobiDB-lite"/>
    </source>
</evidence>
<reference evidence="3 4" key="1">
    <citation type="submission" date="2020-07" db="EMBL/GenBank/DDBJ databases">
        <title>Sequencing the genomes of 1000 actinobacteria strains.</title>
        <authorList>
            <person name="Klenk H.-P."/>
        </authorList>
    </citation>
    <scope>NUCLEOTIDE SEQUENCE [LARGE SCALE GENOMIC DNA]</scope>
    <source>
        <strain evidence="3 4">DSM 23819</strain>
    </source>
</reference>
<dbReference type="EMBL" id="JACCAA010000001">
    <property type="protein sequence ID" value="NYG59345.1"/>
    <property type="molecule type" value="Genomic_DNA"/>
</dbReference>
<feature type="transmembrane region" description="Helical" evidence="2">
    <location>
        <begin position="86"/>
        <end position="109"/>
    </location>
</feature>
<proteinExistence type="predicted"/>
<feature type="transmembrane region" description="Helical" evidence="2">
    <location>
        <begin position="130"/>
        <end position="159"/>
    </location>
</feature>
<sequence>MTTEVNAPHLMQVGSAAGRQTPSVGRRRDFSRHGMLMARAFKLRDQVPSGRRRAETSRARSWAQIAIGLLVVSLGVTIIYSTGPAWNWAGAVAAGLGLATAMLGVIDLARRGADGELRVERIFRTIRLMGAALTMLLIGLEVLTALVAVVLLGSAVAWGNWSDEVVYFLYNALVFATMAGGIMMMVRVADLRPIPLTRATWWRELGTFRQLTSIAVPVVVVGSTVALSLRDTRAVALAMIGLATVLIGWFRVDRAATDDAVRRLAEAADDLAASVRPIVAKAEQEVASQTTASGESSAVICALDRLELACHRNMGRGIPAGPRYLVDAELIAVVRASRAALVYLPIEHLGSALTVGMTRELAAMKPDQFARELLIFAGDVRRLATLAPDRLVAL</sequence>
<evidence type="ECO:0000313" key="4">
    <source>
        <dbReference type="Proteomes" id="UP000540656"/>
    </source>
</evidence>
<keyword evidence="2" id="KW-0472">Membrane</keyword>
<comment type="caution">
    <text evidence="3">The sequence shown here is derived from an EMBL/GenBank/DDBJ whole genome shotgun (WGS) entry which is preliminary data.</text>
</comment>
<organism evidence="3 4">
    <name type="scientific">Nocardioides daedukensis</name>
    <dbReference type="NCBI Taxonomy" id="634462"/>
    <lineage>
        <taxon>Bacteria</taxon>
        <taxon>Bacillati</taxon>
        <taxon>Actinomycetota</taxon>
        <taxon>Actinomycetes</taxon>
        <taxon>Propionibacteriales</taxon>
        <taxon>Nocardioidaceae</taxon>
        <taxon>Nocardioides</taxon>
    </lineage>
</organism>
<keyword evidence="2" id="KW-1133">Transmembrane helix</keyword>
<feature type="transmembrane region" description="Helical" evidence="2">
    <location>
        <begin position="165"/>
        <end position="186"/>
    </location>
</feature>
<keyword evidence="4" id="KW-1185">Reference proteome</keyword>
<name>A0A7Y9S4N8_9ACTN</name>
<keyword evidence="2" id="KW-0812">Transmembrane</keyword>
<feature type="transmembrane region" description="Helical" evidence="2">
    <location>
        <begin position="234"/>
        <end position="252"/>
    </location>
</feature>
<dbReference type="Proteomes" id="UP000540656">
    <property type="component" value="Unassembled WGS sequence"/>
</dbReference>
<evidence type="ECO:0000313" key="3">
    <source>
        <dbReference type="EMBL" id="NYG59345.1"/>
    </source>
</evidence>
<evidence type="ECO:0000256" key="2">
    <source>
        <dbReference type="SAM" id="Phobius"/>
    </source>
</evidence>
<feature type="transmembrane region" description="Helical" evidence="2">
    <location>
        <begin position="61"/>
        <end position="80"/>
    </location>
</feature>
<dbReference type="AlphaFoldDB" id="A0A7Y9S4N8"/>
<feature type="region of interest" description="Disordered" evidence="1">
    <location>
        <begin position="1"/>
        <end position="26"/>
    </location>
</feature>